<evidence type="ECO:0000256" key="9">
    <source>
        <dbReference type="ARBA" id="ARBA00023136"/>
    </source>
</evidence>
<keyword evidence="14" id="KW-1185">Reference proteome</keyword>
<dbReference type="Gene3D" id="2.60.470.10">
    <property type="entry name" value="Acid-sensing ion channels like domains"/>
    <property type="match status" value="1"/>
</dbReference>
<dbReference type="Proteomes" id="UP000801492">
    <property type="component" value="Unassembled WGS sequence"/>
</dbReference>
<gene>
    <name evidence="13" type="ORF">ILUMI_02378</name>
</gene>
<evidence type="ECO:0000313" key="14">
    <source>
        <dbReference type="Proteomes" id="UP000801492"/>
    </source>
</evidence>
<dbReference type="GO" id="GO:0005886">
    <property type="term" value="C:plasma membrane"/>
    <property type="evidence" value="ECO:0007669"/>
    <property type="project" value="TreeGrafter"/>
</dbReference>
<evidence type="ECO:0000256" key="5">
    <source>
        <dbReference type="ARBA" id="ARBA00022692"/>
    </source>
</evidence>
<keyword evidence="4 12" id="KW-0894">Sodium channel</keyword>
<evidence type="ECO:0000256" key="2">
    <source>
        <dbReference type="ARBA" id="ARBA00007193"/>
    </source>
</evidence>
<keyword evidence="5 12" id="KW-0812">Transmembrane</keyword>
<evidence type="ECO:0000256" key="10">
    <source>
        <dbReference type="ARBA" id="ARBA00023201"/>
    </source>
</evidence>
<dbReference type="Pfam" id="PF00858">
    <property type="entry name" value="ASC"/>
    <property type="match status" value="1"/>
</dbReference>
<evidence type="ECO:0000256" key="3">
    <source>
        <dbReference type="ARBA" id="ARBA00022448"/>
    </source>
</evidence>
<keyword evidence="11 12" id="KW-0407">Ion channel</keyword>
<comment type="similarity">
    <text evidence="2 12">Belongs to the amiloride-sensitive sodium channel (TC 1.A.6) family.</text>
</comment>
<dbReference type="AlphaFoldDB" id="A0A8K0DI94"/>
<evidence type="ECO:0000256" key="4">
    <source>
        <dbReference type="ARBA" id="ARBA00022461"/>
    </source>
</evidence>
<sequence>MICERGAGLNNSQTKLTDERCMDFITEVAPPLSETIISVTWRGNVYNEVQHFFTTVLNSDGICYSFNLLDRNDLFSEEGIKYKNLFWNGNSSNWNIEEGFKDNRKHYPRSSSVSGVAGGIDFVFRASDNDIDYECTPDFVGFKVTIQHPALFPRGRKHFITVPLDQIVLGSIKPIMMKTSKKLRIYPPTKRQCYFISEKSLKFFKTYNQPNCLLECLANATFDSCGCVALHMPRDNSTPVCGSGSSRCMEKAQGLLHF</sequence>
<dbReference type="InterPro" id="IPR001873">
    <property type="entry name" value="ENaC"/>
</dbReference>
<proteinExistence type="inferred from homology"/>
<evidence type="ECO:0000313" key="13">
    <source>
        <dbReference type="EMBL" id="KAF2903801.1"/>
    </source>
</evidence>
<dbReference type="EMBL" id="VTPC01000930">
    <property type="protein sequence ID" value="KAF2903801.1"/>
    <property type="molecule type" value="Genomic_DNA"/>
</dbReference>
<keyword evidence="3 12" id="KW-0813">Transport</keyword>
<reference evidence="13" key="1">
    <citation type="submission" date="2019-08" db="EMBL/GenBank/DDBJ databases">
        <title>The genome of the North American firefly Photinus pyralis.</title>
        <authorList>
            <consortium name="Photinus pyralis genome working group"/>
            <person name="Fallon T.R."/>
            <person name="Sander Lower S.E."/>
            <person name="Weng J.-K."/>
        </authorList>
    </citation>
    <scope>NUCLEOTIDE SEQUENCE</scope>
    <source>
        <strain evidence="13">TRF0915ILg1</strain>
        <tissue evidence="13">Whole body</tissue>
    </source>
</reference>
<evidence type="ECO:0000256" key="1">
    <source>
        <dbReference type="ARBA" id="ARBA00004141"/>
    </source>
</evidence>
<dbReference type="PANTHER" id="PTHR11690">
    <property type="entry name" value="AMILORIDE-SENSITIVE SODIUM CHANNEL-RELATED"/>
    <property type="match status" value="1"/>
</dbReference>
<dbReference type="GO" id="GO:0015280">
    <property type="term" value="F:ligand-gated sodium channel activity"/>
    <property type="evidence" value="ECO:0007669"/>
    <property type="project" value="TreeGrafter"/>
</dbReference>
<evidence type="ECO:0000256" key="8">
    <source>
        <dbReference type="ARBA" id="ARBA00023065"/>
    </source>
</evidence>
<evidence type="ECO:0000256" key="7">
    <source>
        <dbReference type="ARBA" id="ARBA00023053"/>
    </source>
</evidence>
<comment type="subcellular location">
    <subcellularLocation>
        <location evidence="1">Membrane</location>
        <topology evidence="1">Multi-pass membrane protein</topology>
    </subcellularLocation>
</comment>
<protein>
    <submittedName>
        <fullName evidence="13">Uncharacterized protein</fullName>
    </submittedName>
</protein>
<organism evidence="13 14">
    <name type="scientific">Ignelater luminosus</name>
    <name type="common">Cucubano</name>
    <name type="synonym">Pyrophorus luminosus</name>
    <dbReference type="NCBI Taxonomy" id="2038154"/>
    <lineage>
        <taxon>Eukaryota</taxon>
        <taxon>Metazoa</taxon>
        <taxon>Ecdysozoa</taxon>
        <taxon>Arthropoda</taxon>
        <taxon>Hexapoda</taxon>
        <taxon>Insecta</taxon>
        <taxon>Pterygota</taxon>
        <taxon>Neoptera</taxon>
        <taxon>Endopterygota</taxon>
        <taxon>Coleoptera</taxon>
        <taxon>Polyphaga</taxon>
        <taxon>Elateriformia</taxon>
        <taxon>Elateroidea</taxon>
        <taxon>Elateridae</taxon>
        <taxon>Agrypninae</taxon>
        <taxon>Pyrophorini</taxon>
        <taxon>Ignelater</taxon>
    </lineage>
</organism>
<keyword evidence="9" id="KW-0472">Membrane</keyword>
<keyword evidence="8 12" id="KW-0406">Ion transport</keyword>
<name>A0A8K0DI94_IGNLU</name>
<evidence type="ECO:0000256" key="12">
    <source>
        <dbReference type="RuleBase" id="RU000679"/>
    </source>
</evidence>
<evidence type="ECO:0000256" key="6">
    <source>
        <dbReference type="ARBA" id="ARBA00022989"/>
    </source>
</evidence>
<keyword evidence="7" id="KW-0915">Sodium</keyword>
<evidence type="ECO:0000256" key="11">
    <source>
        <dbReference type="ARBA" id="ARBA00023303"/>
    </source>
</evidence>
<keyword evidence="10 12" id="KW-0739">Sodium transport</keyword>
<comment type="caution">
    <text evidence="13">The sequence shown here is derived from an EMBL/GenBank/DDBJ whole genome shotgun (WGS) entry which is preliminary data.</text>
</comment>
<dbReference type="PANTHER" id="PTHR11690:SF288">
    <property type="entry name" value="AMILORIDE-SENSITIVE NA+ CHANNEL-RELATED"/>
    <property type="match status" value="1"/>
</dbReference>
<keyword evidence="6" id="KW-1133">Transmembrane helix</keyword>
<dbReference type="OrthoDB" id="6021021at2759"/>
<accession>A0A8K0DI94</accession>